<keyword evidence="2" id="KW-0472">Membrane</keyword>
<dbReference type="EMBL" id="JANHAX010000001">
    <property type="protein sequence ID" value="MDQ2088693.1"/>
    <property type="molecule type" value="Genomic_DNA"/>
</dbReference>
<keyword evidence="5" id="KW-1185">Reference proteome</keyword>
<feature type="transmembrane region" description="Helical" evidence="2">
    <location>
        <begin position="150"/>
        <end position="172"/>
    </location>
</feature>
<dbReference type="Pfam" id="PF07331">
    <property type="entry name" value="TctB"/>
    <property type="match status" value="1"/>
</dbReference>
<keyword evidence="2" id="KW-1133">Transmembrane helix</keyword>
<dbReference type="Proteomes" id="UP001226762">
    <property type="component" value="Unassembled WGS sequence"/>
</dbReference>
<dbReference type="InterPro" id="IPR009936">
    <property type="entry name" value="DUF1468"/>
</dbReference>
<reference evidence="4" key="1">
    <citation type="submission" date="2022-07" db="EMBL/GenBank/DDBJ databases">
        <authorList>
            <person name="Otstavnykh N."/>
            <person name="Isaeva M."/>
            <person name="Bystritskaya E."/>
        </authorList>
    </citation>
    <scope>NUCLEOTIDE SEQUENCE</scope>
    <source>
        <strain evidence="4">KCTC 52189</strain>
    </source>
</reference>
<dbReference type="AlphaFoldDB" id="A0AAE3WBP0"/>
<evidence type="ECO:0000259" key="3">
    <source>
        <dbReference type="Pfam" id="PF07331"/>
    </source>
</evidence>
<gene>
    <name evidence="4" type="ORF">NO357_02100</name>
</gene>
<protein>
    <submittedName>
        <fullName evidence="4">Tripartite tricarboxylate transporter TctB family protein</fullName>
    </submittedName>
</protein>
<reference evidence="4" key="2">
    <citation type="submission" date="2023-02" db="EMBL/GenBank/DDBJ databases">
        <title>'Rhodoalgimonas zhirmunskyi' gen. nov., isolated from a red alga.</title>
        <authorList>
            <person name="Nedashkovskaya O.I."/>
            <person name="Otstavnykh N.Y."/>
            <person name="Bystritskaya E.P."/>
            <person name="Balabanova L.A."/>
            <person name="Isaeva M.P."/>
        </authorList>
    </citation>
    <scope>NUCLEOTIDE SEQUENCE</scope>
    <source>
        <strain evidence="4">KCTC 52189</strain>
    </source>
</reference>
<evidence type="ECO:0000256" key="1">
    <source>
        <dbReference type="SAM" id="MobiDB-lite"/>
    </source>
</evidence>
<feature type="region of interest" description="Disordered" evidence="1">
    <location>
        <begin position="1"/>
        <end position="24"/>
    </location>
</feature>
<evidence type="ECO:0000313" key="5">
    <source>
        <dbReference type="Proteomes" id="UP001226762"/>
    </source>
</evidence>
<keyword evidence="2" id="KW-0812">Transmembrane</keyword>
<evidence type="ECO:0000313" key="4">
    <source>
        <dbReference type="EMBL" id="MDQ2088693.1"/>
    </source>
</evidence>
<feature type="transmembrane region" description="Helical" evidence="2">
    <location>
        <begin position="67"/>
        <end position="86"/>
    </location>
</feature>
<dbReference type="RefSeq" id="WP_306733958.1">
    <property type="nucleotide sequence ID" value="NZ_JANHAX010000001.1"/>
</dbReference>
<evidence type="ECO:0000256" key="2">
    <source>
        <dbReference type="SAM" id="Phobius"/>
    </source>
</evidence>
<name>A0AAE3WBP0_9RHOB</name>
<organism evidence="4 5">
    <name type="scientific">Marimonas arenosa</name>
    <dbReference type="NCBI Taxonomy" id="1795305"/>
    <lineage>
        <taxon>Bacteria</taxon>
        <taxon>Pseudomonadati</taxon>
        <taxon>Pseudomonadota</taxon>
        <taxon>Alphaproteobacteria</taxon>
        <taxon>Rhodobacterales</taxon>
        <taxon>Paracoccaceae</taxon>
        <taxon>Marimonas</taxon>
    </lineage>
</organism>
<comment type="caution">
    <text evidence="4">The sequence shown here is derived from an EMBL/GenBank/DDBJ whole genome shotgun (WGS) entry which is preliminary data.</text>
</comment>
<accession>A0AAE3WBP0</accession>
<sequence length="191" mass="20846">MERIDPEHHDGTSDATPGGEPDKRRPGEMVFAAVMVLASAYLVWNAWGIENPFGPNGLSSPRSIPLATTSVMVISALLVLVNTARLPLDQTETILRDILPVTVMLFAAFLVLYGVLLKPLGFLPTSALFLVIAIKLLARRGWVWTLSVSLFSLLLIWLIFRIVFTVLMPSGIVPEAEVIQFFRGLMSGGAS</sequence>
<feature type="domain" description="DUF1468" evidence="3">
    <location>
        <begin position="31"/>
        <end position="169"/>
    </location>
</feature>
<feature type="transmembrane region" description="Helical" evidence="2">
    <location>
        <begin position="122"/>
        <end position="138"/>
    </location>
</feature>
<feature type="transmembrane region" description="Helical" evidence="2">
    <location>
        <begin position="29"/>
        <end position="47"/>
    </location>
</feature>
<feature type="transmembrane region" description="Helical" evidence="2">
    <location>
        <begin position="98"/>
        <end position="116"/>
    </location>
</feature>
<proteinExistence type="predicted"/>
<feature type="compositionally biased region" description="Basic and acidic residues" evidence="1">
    <location>
        <begin position="1"/>
        <end position="12"/>
    </location>
</feature>